<keyword evidence="3" id="KW-0862">Zinc</keyword>
<evidence type="ECO:0000256" key="3">
    <source>
        <dbReference type="ARBA" id="ARBA00022833"/>
    </source>
</evidence>
<sequence length="451" mass="49759">MEAFISRKRRRLSPEVTPPSRTTTEDGEAESTDFKLAVLASLCPDWPQDVLLETLLASDGSVEQAANALLVSASAGPSRKRPAISGHQSSLVSFTRPTHSNGNVQSSPKKALTQKGKTLHVYAPEDVEAHTPCSIIHNFLSQDVADALLQELLEEVPSFGTETFRLFDRTVESPHTMRFYVDSLAEAKEQKTRYVYNGSSIADVAQTTPEMLKVSALVRDAVNQEIERRQQCSNPGGVKLRFQSPEQWQPNASFVNCYDGGKQSVGYHSDQLTYLGPRAVIGSLSLGVAREFRVRRIVPSGDTSTADAQGQIAIHLPHNSLLIMHAEMQEEWKHAVAPAQTIEPHPIAGNKRLNVTYRCYKEYLHPKYTPRCKCNVPAVLRCVQKQAATRGRYMWMCHSGYTPGQIGCSYFEWAAFDVDGRPPWAEGYKGNANVPRAVTNADPGSTSIATS</sequence>
<name>A0AAN7WEG0_9PEZI</name>
<dbReference type="Pfam" id="PF13532">
    <property type="entry name" value="2OG-FeII_Oxy_2"/>
    <property type="match status" value="1"/>
</dbReference>
<feature type="domain" description="GRF-type" evidence="8">
    <location>
        <begin position="372"/>
        <end position="417"/>
    </location>
</feature>
<evidence type="ECO:0000259" key="6">
    <source>
        <dbReference type="PROSITE" id="PS51140"/>
    </source>
</evidence>
<gene>
    <name evidence="9" type="ORF">LTR97_003403</name>
</gene>
<keyword evidence="2 4" id="KW-0863">Zinc-finger</keyword>
<evidence type="ECO:0008006" key="11">
    <source>
        <dbReference type="Google" id="ProtNLM"/>
    </source>
</evidence>
<feature type="domain" description="CUE" evidence="6">
    <location>
        <begin position="31"/>
        <end position="74"/>
    </location>
</feature>
<dbReference type="InterPro" id="IPR005123">
    <property type="entry name" value="Oxoglu/Fe-dep_dioxygenase_dom"/>
</dbReference>
<dbReference type="GO" id="GO:0008270">
    <property type="term" value="F:zinc ion binding"/>
    <property type="evidence" value="ECO:0007669"/>
    <property type="project" value="UniProtKB-KW"/>
</dbReference>
<dbReference type="PANTHER" id="PTHR31212:SF4">
    <property type="entry name" value="ALPHA-KETOGLUTARATE-DEPENDENT DIOXYGENASE ALKB HOMOLOG 3"/>
    <property type="match status" value="1"/>
</dbReference>
<proteinExistence type="predicted"/>
<feature type="region of interest" description="Disordered" evidence="5">
    <location>
        <begin position="1"/>
        <end position="30"/>
    </location>
</feature>
<feature type="domain" description="Fe2OG dioxygenase" evidence="7">
    <location>
        <begin position="249"/>
        <end position="361"/>
    </location>
</feature>
<dbReference type="GO" id="GO:0051213">
    <property type="term" value="F:dioxygenase activity"/>
    <property type="evidence" value="ECO:0007669"/>
    <property type="project" value="InterPro"/>
</dbReference>
<protein>
    <recommendedName>
        <fullName evidence="11">Fe2OG dioxygenase domain-containing protein</fullName>
    </recommendedName>
</protein>
<dbReference type="CDD" id="cd14279">
    <property type="entry name" value="CUE"/>
    <property type="match status" value="1"/>
</dbReference>
<dbReference type="PANTHER" id="PTHR31212">
    <property type="entry name" value="ALPHA-KETOGLUTARATE-DEPENDENT DIOXYGENASE ALKB HOMOLOG 3"/>
    <property type="match status" value="1"/>
</dbReference>
<dbReference type="InterPro" id="IPR032854">
    <property type="entry name" value="ALKBH3"/>
</dbReference>
<accession>A0AAN7WEG0</accession>
<dbReference type="GO" id="GO:0006307">
    <property type="term" value="P:DNA alkylation repair"/>
    <property type="evidence" value="ECO:0007669"/>
    <property type="project" value="InterPro"/>
</dbReference>
<dbReference type="FunFam" id="2.60.120.590:FF:000010">
    <property type="entry name" value="GRF zinc finger domain protein"/>
    <property type="match status" value="1"/>
</dbReference>
<dbReference type="InterPro" id="IPR037151">
    <property type="entry name" value="AlkB-like_sf"/>
</dbReference>
<evidence type="ECO:0000256" key="4">
    <source>
        <dbReference type="PROSITE-ProRule" id="PRU01343"/>
    </source>
</evidence>
<evidence type="ECO:0000256" key="2">
    <source>
        <dbReference type="ARBA" id="ARBA00022771"/>
    </source>
</evidence>
<reference evidence="9" key="1">
    <citation type="submission" date="2023-08" db="EMBL/GenBank/DDBJ databases">
        <title>Black Yeasts Isolated from many extreme environments.</title>
        <authorList>
            <person name="Coleine C."/>
            <person name="Stajich J.E."/>
            <person name="Selbmann L."/>
        </authorList>
    </citation>
    <scope>NUCLEOTIDE SEQUENCE</scope>
    <source>
        <strain evidence="9">CCFEE 5810</strain>
    </source>
</reference>
<comment type="caution">
    <text evidence="9">The sequence shown here is derived from an EMBL/GenBank/DDBJ whole genome shotgun (WGS) entry which is preliminary data.</text>
</comment>
<dbReference type="InterPro" id="IPR003892">
    <property type="entry name" value="CUE"/>
</dbReference>
<keyword evidence="1" id="KW-0479">Metal-binding</keyword>
<dbReference type="GO" id="GO:0043130">
    <property type="term" value="F:ubiquitin binding"/>
    <property type="evidence" value="ECO:0007669"/>
    <property type="project" value="InterPro"/>
</dbReference>
<dbReference type="PROSITE" id="PS51999">
    <property type="entry name" value="ZF_GRF"/>
    <property type="match status" value="1"/>
</dbReference>
<evidence type="ECO:0000256" key="5">
    <source>
        <dbReference type="SAM" id="MobiDB-lite"/>
    </source>
</evidence>
<evidence type="ECO:0000256" key="1">
    <source>
        <dbReference type="ARBA" id="ARBA00022723"/>
    </source>
</evidence>
<evidence type="ECO:0000259" key="8">
    <source>
        <dbReference type="PROSITE" id="PS51999"/>
    </source>
</evidence>
<dbReference type="InterPro" id="IPR027450">
    <property type="entry name" value="AlkB-like"/>
</dbReference>
<dbReference type="InterPro" id="IPR010666">
    <property type="entry name" value="Znf_GRF"/>
</dbReference>
<evidence type="ECO:0000259" key="7">
    <source>
        <dbReference type="PROSITE" id="PS51471"/>
    </source>
</evidence>
<dbReference type="PROSITE" id="PS51471">
    <property type="entry name" value="FE2OG_OXY"/>
    <property type="match status" value="1"/>
</dbReference>
<dbReference type="AlphaFoldDB" id="A0AAN7WEG0"/>
<dbReference type="Proteomes" id="UP001310594">
    <property type="component" value="Unassembled WGS sequence"/>
</dbReference>
<dbReference type="PROSITE" id="PS51140">
    <property type="entry name" value="CUE"/>
    <property type="match status" value="1"/>
</dbReference>
<evidence type="ECO:0000313" key="9">
    <source>
        <dbReference type="EMBL" id="KAK5704385.1"/>
    </source>
</evidence>
<organism evidence="9 10">
    <name type="scientific">Elasticomyces elasticus</name>
    <dbReference type="NCBI Taxonomy" id="574655"/>
    <lineage>
        <taxon>Eukaryota</taxon>
        <taxon>Fungi</taxon>
        <taxon>Dikarya</taxon>
        <taxon>Ascomycota</taxon>
        <taxon>Pezizomycotina</taxon>
        <taxon>Dothideomycetes</taxon>
        <taxon>Dothideomycetidae</taxon>
        <taxon>Mycosphaerellales</taxon>
        <taxon>Teratosphaeriaceae</taxon>
        <taxon>Elasticomyces</taxon>
    </lineage>
</organism>
<dbReference type="EMBL" id="JAVRQU010000004">
    <property type="protein sequence ID" value="KAK5704385.1"/>
    <property type="molecule type" value="Genomic_DNA"/>
</dbReference>
<dbReference type="SUPFAM" id="SSF51197">
    <property type="entry name" value="Clavaminate synthase-like"/>
    <property type="match status" value="1"/>
</dbReference>
<feature type="compositionally biased region" description="Basic residues" evidence="5">
    <location>
        <begin position="1"/>
        <end position="11"/>
    </location>
</feature>
<dbReference type="Gene3D" id="2.60.120.590">
    <property type="entry name" value="Alpha-ketoglutarate-dependent dioxygenase AlkB-like"/>
    <property type="match status" value="1"/>
</dbReference>
<evidence type="ECO:0000313" key="10">
    <source>
        <dbReference type="Proteomes" id="UP001310594"/>
    </source>
</evidence>